<protein>
    <submittedName>
        <fullName evidence="1">Uncharacterized protein</fullName>
    </submittedName>
</protein>
<dbReference type="AlphaFoldDB" id="A0A1R0GRY8"/>
<dbReference type="EMBL" id="LSSL01004212">
    <property type="protein sequence ID" value="OLY79654.1"/>
    <property type="molecule type" value="Genomic_DNA"/>
</dbReference>
<sequence>MALLAQKVTPKSEIPCR</sequence>
<organism evidence="1 2">
    <name type="scientific">Smittium mucronatum</name>
    <dbReference type="NCBI Taxonomy" id="133383"/>
    <lineage>
        <taxon>Eukaryota</taxon>
        <taxon>Fungi</taxon>
        <taxon>Fungi incertae sedis</taxon>
        <taxon>Zoopagomycota</taxon>
        <taxon>Kickxellomycotina</taxon>
        <taxon>Harpellomycetes</taxon>
        <taxon>Harpellales</taxon>
        <taxon>Legeriomycetaceae</taxon>
        <taxon>Smittium</taxon>
    </lineage>
</organism>
<comment type="caution">
    <text evidence="1">The sequence shown here is derived from an EMBL/GenBank/DDBJ whole genome shotgun (WGS) entry which is preliminary data.</text>
</comment>
<proteinExistence type="predicted"/>
<reference evidence="1 2" key="1">
    <citation type="journal article" date="2016" name="Mol. Biol. Evol.">
        <title>Genome-Wide Survey of Gut Fungi (Harpellales) Reveals the First Horizontally Transferred Ubiquitin Gene from a Mosquito Host.</title>
        <authorList>
            <person name="Wang Y."/>
            <person name="White M.M."/>
            <person name="Kvist S."/>
            <person name="Moncalvo J.M."/>
        </authorList>
    </citation>
    <scope>NUCLEOTIDE SEQUENCE [LARGE SCALE GENOMIC DNA]</scope>
    <source>
        <strain evidence="1 2">ALG-7-W6</strain>
    </source>
</reference>
<dbReference type="Proteomes" id="UP000187455">
    <property type="component" value="Unassembled WGS sequence"/>
</dbReference>
<accession>A0A1R0GRY8</accession>
<feature type="non-terminal residue" evidence="1">
    <location>
        <position position="17"/>
    </location>
</feature>
<keyword evidence="2" id="KW-1185">Reference proteome</keyword>
<name>A0A1R0GRY8_9FUNG</name>
<gene>
    <name evidence="1" type="ORF">AYI68_g6271</name>
</gene>
<evidence type="ECO:0000313" key="1">
    <source>
        <dbReference type="EMBL" id="OLY79654.1"/>
    </source>
</evidence>
<evidence type="ECO:0000313" key="2">
    <source>
        <dbReference type="Proteomes" id="UP000187455"/>
    </source>
</evidence>